<name>A0ABP0JKA9_9DINO</name>
<protein>
    <submittedName>
        <fullName evidence="2">Uncharacterized protein</fullName>
    </submittedName>
</protein>
<feature type="region of interest" description="Disordered" evidence="1">
    <location>
        <begin position="142"/>
        <end position="167"/>
    </location>
</feature>
<sequence>MGEYLFECRAMTLPGPLTGSVLHIFLVLEDVMKKDKLRQTVRLAQHLCSKLPSRSVQDCLLQEEEAQQLLLDLRKTWKQARVQLAEGDYTKKLSEKDKKAGGSSFGQSWKDSPVTLASMKATNGFGLESRWSGQQLLADLGRQGAPSKALEPGLRSAAKTSGCNPSR</sequence>
<proteinExistence type="predicted"/>
<evidence type="ECO:0000256" key="1">
    <source>
        <dbReference type="SAM" id="MobiDB-lite"/>
    </source>
</evidence>
<gene>
    <name evidence="2" type="ORF">CCMP2556_LOCUS11803</name>
</gene>
<reference evidence="2 3" key="1">
    <citation type="submission" date="2024-02" db="EMBL/GenBank/DDBJ databases">
        <authorList>
            <person name="Chen Y."/>
            <person name="Shah S."/>
            <person name="Dougan E. K."/>
            <person name="Thang M."/>
            <person name="Chan C."/>
        </authorList>
    </citation>
    <scope>NUCLEOTIDE SEQUENCE [LARGE SCALE GENOMIC DNA]</scope>
</reference>
<keyword evidence="3" id="KW-1185">Reference proteome</keyword>
<dbReference type="Proteomes" id="UP001642484">
    <property type="component" value="Unassembled WGS sequence"/>
</dbReference>
<comment type="caution">
    <text evidence="2">The sequence shown here is derived from an EMBL/GenBank/DDBJ whole genome shotgun (WGS) entry which is preliminary data.</text>
</comment>
<feature type="compositionally biased region" description="Polar residues" evidence="1">
    <location>
        <begin position="158"/>
        <end position="167"/>
    </location>
</feature>
<accession>A0ABP0JKA9</accession>
<organism evidence="2 3">
    <name type="scientific">Durusdinium trenchii</name>
    <dbReference type="NCBI Taxonomy" id="1381693"/>
    <lineage>
        <taxon>Eukaryota</taxon>
        <taxon>Sar</taxon>
        <taxon>Alveolata</taxon>
        <taxon>Dinophyceae</taxon>
        <taxon>Suessiales</taxon>
        <taxon>Symbiodiniaceae</taxon>
        <taxon>Durusdinium</taxon>
    </lineage>
</organism>
<evidence type="ECO:0000313" key="3">
    <source>
        <dbReference type="Proteomes" id="UP001642484"/>
    </source>
</evidence>
<evidence type="ECO:0000313" key="2">
    <source>
        <dbReference type="EMBL" id="CAK9014705.1"/>
    </source>
</evidence>
<dbReference type="EMBL" id="CAXAMN010005592">
    <property type="protein sequence ID" value="CAK9014705.1"/>
    <property type="molecule type" value="Genomic_DNA"/>
</dbReference>